<evidence type="ECO:0000313" key="6">
    <source>
        <dbReference type="EMBL" id="KAJ1917895.1"/>
    </source>
</evidence>
<dbReference type="InterPro" id="IPR005996">
    <property type="entry name" value="Ribosomal_uL30_bac-type"/>
</dbReference>
<sequence length="131" mass="14798">MFSTKNLFTKLSLVTRSTQQLIGRTQIRTNTTTTTTDKKKLWKITLMRSTIGLPPKTRKNVKALGLYSRGMVIYRPICNELAGIILKIKELVKLELVDERLPIKNPAPKGYEVIRKHNSLASSTATTKAQQ</sequence>
<evidence type="ECO:0000313" key="7">
    <source>
        <dbReference type="Proteomes" id="UP001150538"/>
    </source>
</evidence>
<dbReference type="Pfam" id="PF00327">
    <property type="entry name" value="Ribosomal_L30"/>
    <property type="match status" value="1"/>
</dbReference>
<dbReference type="Proteomes" id="UP001150538">
    <property type="component" value="Unassembled WGS sequence"/>
</dbReference>
<evidence type="ECO:0000256" key="2">
    <source>
        <dbReference type="ARBA" id="ARBA00022980"/>
    </source>
</evidence>
<comment type="caution">
    <text evidence="6">The sequence shown here is derived from an EMBL/GenBank/DDBJ whole genome shotgun (WGS) entry which is preliminary data.</text>
</comment>
<dbReference type="AlphaFoldDB" id="A0A9W8A1C1"/>
<name>A0A9W8A1C1_9FUNG</name>
<dbReference type="SUPFAM" id="SSF55129">
    <property type="entry name" value="Ribosomal protein L30p/L7e"/>
    <property type="match status" value="1"/>
</dbReference>
<organism evidence="6 7">
    <name type="scientific">Mycoemilia scoparia</name>
    <dbReference type="NCBI Taxonomy" id="417184"/>
    <lineage>
        <taxon>Eukaryota</taxon>
        <taxon>Fungi</taxon>
        <taxon>Fungi incertae sedis</taxon>
        <taxon>Zoopagomycota</taxon>
        <taxon>Kickxellomycotina</taxon>
        <taxon>Kickxellomycetes</taxon>
        <taxon>Kickxellales</taxon>
        <taxon>Kickxellaceae</taxon>
        <taxon>Mycoemilia</taxon>
    </lineage>
</organism>
<dbReference type="OrthoDB" id="509901at2759"/>
<proteinExistence type="inferred from homology"/>
<dbReference type="Gene3D" id="3.30.1390.20">
    <property type="entry name" value="Ribosomal protein L30, ferredoxin-like fold domain"/>
    <property type="match status" value="1"/>
</dbReference>
<dbReference type="GO" id="GO:0015934">
    <property type="term" value="C:large ribosomal subunit"/>
    <property type="evidence" value="ECO:0007669"/>
    <property type="project" value="InterPro"/>
</dbReference>
<dbReference type="GO" id="GO:0003735">
    <property type="term" value="F:structural constituent of ribosome"/>
    <property type="evidence" value="ECO:0007669"/>
    <property type="project" value="InterPro"/>
</dbReference>
<keyword evidence="2 6" id="KW-0689">Ribosomal protein</keyword>
<dbReference type="CDD" id="cd01658">
    <property type="entry name" value="Ribosomal_L30"/>
    <property type="match status" value="1"/>
</dbReference>
<comment type="similarity">
    <text evidence="1">Belongs to the universal ribosomal protein uL30 family.</text>
</comment>
<feature type="domain" description="Large ribosomal subunit protein uL30-like ferredoxin-like fold" evidence="5">
    <location>
        <begin position="43"/>
        <end position="92"/>
    </location>
</feature>
<dbReference type="InterPro" id="IPR016082">
    <property type="entry name" value="Ribosomal_uL30_ferredoxin-like"/>
</dbReference>
<dbReference type="GO" id="GO:0006412">
    <property type="term" value="P:translation"/>
    <property type="evidence" value="ECO:0007669"/>
    <property type="project" value="InterPro"/>
</dbReference>
<gene>
    <name evidence="6" type="primary">MRPL33</name>
    <name evidence="6" type="ORF">H4219_002939</name>
</gene>
<dbReference type="InterPro" id="IPR036919">
    <property type="entry name" value="Ribo_uL30_ferredoxin-like_sf"/>
</dbReference>
<evidence type="ECO:0000256" key="3">
    <source>
        <dbReference type="ARBA" id="ARBA00023274"/>
    </source>
</evidence>
<keyword evidence="3" id="KW-0687">Ribonucleoprotein</keyword>
<evidence type="ECO:0000256" key="1">
    <source>
        <dbReference type="ARBA" id="ARBA00007594"/>
    </source>
</evidence>
<reference evidence="6" key="1">
    <citation type="submission" date="2022-07" db="EMBL/GenBank/DDBJ databases">
        <title>Phylogenomic reconstructions and comparative analyses of Kickxellomycotina fungi.</title>
        <authorList>
            <person name="Reynolds N.K."/>
            <person name="Stajich J.E."/>
            <person name="Barry K."/>
            <person name="Grigoriev I.V."/>
            <person name="Crous P."/>
            <person name="Smith M.E."/>
        </authorList>
    </citation>
    <scope>NUCLEOTIDE SEQUENCE</scope>
    <source>
        <strain evidence="6">NBRC 100468</strain>
    </source>
</reference>
<dbReference type="EMBL" id="JANBPU010000059">
    <property type="protein sequence ID" value="KAJ1917895.1"/>
    <property type="molecule type" value="Genomic_DNA"/>
</dbReference>
<keyword evidence="7" id="KW-1185">Reference proteome</keyword>
<protein>
    <recommendedName>
        <fullName evidence="4">Large ribosomal subunit protein uL30m</fullName>
    </recommendedName>
</protein>
<evidence type="ECO:0000259" key="5">
    <source>
        <dbReference type="Pfam" id="PF00327"/>
    </source>
</evidence>
<evidence type="ECO:0000256" key="4">
    <source>
        <dbReference type="ARBA" id="ARBA00035281"/>
    </source>
</evidence>
<accession>A0A9W8A1C1</accession>